<evidence type="ECO:0000259" key="7">
    <source>
        <dbReference type="Pfam" id="PF24986"/>
    </source>
</evidence>
<dbReference type="PANTHER" id="PTHR33692:SF1">
    <property type="entry name" value="RIBOSOME MATURATION FACTOR RIMM"/>
    <property type="match status" value="1"/>
</dbReference>
<dbReference type="OrthoDB" id="9788191at2"/>
<dbReference type="PANTHER" id="PTHR33692">
    <property type="entry name" value="RIBOSOME MATURATION FACTOR RIMM"/>
    <property type="match status" value="1"/>
</dbReference>
<dbReference type="AlphaFoldDB" id="A0A059G6G8"/>
<dbReference type="PATRIC" id="fig|1280953.3.peg.2259"/>
<dbReference type="InterPro" id="IPR002676">
    <property type="entry name" value="RimM_N"/>
</dbReference>
<dbReference type="Pfam" id="PF01782">
    <property type="entry name" value="RimM"/>
    <property type="match status" value="1"/>
</dbReference>
<reference evidence="8 9" key="1">
    <citation type="journal article" date="2014" name="Antonie Van Leeuwenhoek">
        <title>Hyphomonas beringensis sp. nov. and Hyphomonas chukchiensis sp. nov., isolated from surface seawater of the Bering Sea and Chukchi Sea.</title>
        <authorList>
            <person name="Li C."/>
            <person name="Lai Q."/>
            <person name="Li G."/>
            <person name="Dong C."/>
            <person name="Wang J."/>
            <person name="Liao Y."/>
            <person name="Shao Z."/>
        </authorList>
    </citation>
    <scope>NUCLEOTIDE SEQUENCE [LARGE SCALE GENOMIC DNA]</scope>
    <source>
        <strain evidence="8 9">SCH89</strain>
    </source>
</reference>
<proteinExistence type="inferred from homology"/>
<comment type="similarity">
    <text evidence="5">Belongs to the RimM family.</text>
</comment>
<evidence type="ECO:0000256" key="4">
    <source>
        <dbReference type="ARBA" id="ARBA00023186"/>
    </source>
</evidence>
<dbReference type="eggNOG" id="COG0806">
    <property type="taxonomic scope" value="Bacteria"/>
</dbReference>
<comment type="subcellular location">
    <subcellularLocation>
        <location evidence="5">Cytoplasm</location>
    </subcellularLocation>
</comment>
<dbReference type="GO" id="GO:0006364">
    <property type="term" value="P:rRNA processing"/>
    <property type="evidence" value="ECO:0007669"/>
    <property type="project" value="UniProtKB-UniRule"/>
</dbReference>
<keyword evidence="3 5" id="KW-0698">rRNA processing</keyword>
<dbReference type="InterPro" id="IPR036976">
    <property type="entry name" value="RimM_N_sf"/>
</dbReference>
<dbReference type="GO" id="GO:0005737">
    <property type="term" value="C:cytoplasm"/>
    <property type="evidence" value="ECO:0007669"/>
    <property type="project" value="UniProtKB-SubCell"/>
</dbReference>
<protein>
    <recommendedName>
        <fullName evidence="5">Ribosome maturation factor RimM</fullName>
    </recommendedName>
</protein>
<evidence type="ECO:0000259" key="6">
    <source>
        <dbReference type="Pfam" id="PF01782"/>
    </source>
</evidence>
<dbReference type="Gene3D" id="2.40.30.60">
    <property type="entry name" value="RimM"/>
    <property type="match status" value="1"/>
</dbReference>
<keyword evidence="1 5" id="KW-0963">Cytoplasm</keyword>
<feature type="domain" description="Ribosome maturation factor RimM PRC barrel" evidence="7">
    <location>
        <begin position="103"/>
        <end position="164"/>
    </location>
</feature>
<dbReference type="GO" id="GO:0042274">
    <property type="term" value="P:ribosomal small subunit biogenesis"/>
    <property type="evidence" value="ECO:0007669"/>
    <property type="project" value="UniProtKB-UniRule"/>
</dbReference>
<dbReference type="NCBIfam" id="TIGR02273">
    <property type="entry name" value="16S_RimM"/>
    <property type="match status" value="1"/>
</dbReference>
<dbReference type="InterPro" id="IPR011033">
    <property type="entry name" value="PRC_barrel-like_sf"/>
</dbReference>
<dbReference type="Proteomes" id="UP000024942">
    <property type="component" value="Unassembled WGS sequence"/>
</dbReference>
<dbReference type="SUPFAM" id="SSF50447">
    <property type="entry name" value="Translation proteins"/>
    <property type="match status" value="1"/>
</dbReference>
<evidence type="ECO:0000256" key="1">
    <source>
        <dbReference type="ARBA" id="ARBA00022490"/>
    </source>
</evidence>
<comment type="function">
    <text evidence="5">An accessory protein needed during the final step in the assembly of 30S ribosomal subunit, possibly for assembly of the head region. Essential for efficient processing of 16S rRNA. May be needed both before and after RbfA during the maturation of 16S rRNA. It has affinity for free ribosomal 30S subunits but not for 70S ribosomes.</text>
</comment>
<accession>A0A059G6G8</accession>
<organism evidence="8 9">
    <name type="scientific">Hyphomonas oceanitis SCH89</name>
    <dbReference type="NCBI Taxonomy" id="1280953"/>
    <lineage>
        <taxon>Bacteria</taxon>
        <taxon>Pseudomonadati</taxon>
        <taxon>Pseudomonadota</taxon>
        <taxon>Alphaproteobacteria</taxon>
        <taxon>Hyphomonadales</taxon>
        <taxon>Hyphomonadaceae</taxon>
        <taxon>Hyphomonas</taxon>
    </lineage>
</organism>
<keyword evidence="2 5" id="KW-0690">Ribosome biogenesis</keyword>
<dbReference type="EMBL" id="ARYL01000015">
    <property type="protein sequence ID" value="KDA02324.1"/>
    <property type="molecule type" value="Genomic_DNA"/>
</dbReference>
<dbReference type="Gene3D" id="2.30.30.240">
    <property type="entry name" value="PRC-barrel domain"/>
    <property type="match status" value="1"/>
</dbReference>
<dbReference type="GO" id="GO:0005840">
    <property type="term" value="C:ribosome"/>
    <property type="evidence" value="ECO:0007669"/>
    <property type="project" value="InterPro"/>
</dbReference>
<dbReference type="HAMAP" id="MF_00014">
    <property type="entry name" value="Ribosome_mat_RimM"/>
    <property type="match status" value="1"/>
</dbReference>
<dbReference type="Pfam" id="PF24986">
    <property type="entry name" value="PRC_RimM"/>
    <property type="match status" value="1"/>
</dbReference>
<comment type="subunit">
    <text evidence="5">Binds ribosomal protein uS19.</text>
</comment>
<comment type="domain">
    <text evidence="5">The PRC barrel domain binds ribosomal protein uS19.</text>
</comment>
<dbReference type="STRING" id="1280953.HOC_11198"/>
<feature type="domain" description="RimM N-terminal" evidence="6">
    <location>
        <begin position="11"/>
        <end position="90"/>
    </location>
</feature>
<keyword evidence="9" id="KW-1185">Reference proteome</keyword>
<comment type="caution">
    <text evidence="8">The sequence shown here is derived from an EMBL/GenBank/DDBJ whole genome shotgun (WGS) entry which is preliminary data.</text>
</comment>
<keyword evidence="4 5" id="KW-0143">Chaperone</keyword>
<name>A0A059G6G8_9PROT</name>
<evidence type="ECO:0000256" key="3">
    <source>
        <dbReference type="ARBA" id="ARBA00022552"/>
    </source>
</evidence>
<dbReference type="SUPFAM" id="SSF50346">
    <property type="entry name" value="PRC-barrel domain"/>
    <property type="match status" value="1"/>
</dbReference>
<dbReference type="RefSeq" id="WP_035538513.1">
    <property type="nucleotide sequence ID" value="NZ_ARYL01000015.1"/>
</dbReference>
<evidence type="ECO:0000313" key="8">
    <source>
        <dbReference type="EMBL" id="KDA02324.1"/>
    </source>
</evidence>
<dbReference type="InterPro" id="IPR011961">
    <property type="entry name" value="RimM"/>
</dbReference>
<evidence type="ECO:0000256" key="2">
    <source>
        <dbReference type="ARBA" id="ARBA00022517"/>
    </source>
</evidence>
<sequence>MTSKSQDKLIVVGALKGAHGVRGEVRVKSFTAEPEDLFTYGPLTDAAGRVLLTPLSARPGNDHFIVATREQKQKEEWDALKGALLHVARAQLPEAEEDEFYIEDLVGLDVVSEGDAVAGRVKSVQNFGADDLLEVQLLTGGHSVFVPFTLADVPEIDFETRRVSIPDLASWSEPEPDQ</sequence>
<dbReference type="InterPro" id="IPR056792">
    <property type="entry name" value="PRC_RimM"/>
</dbReference>
<dbReference type="GO" id="GO:0043022">
    <property type="term" value="F:ribosome binding"/>
    <property type="evidence" value="ECO:0007669"/>
    <property type="project" value="InterPro"/>
</dbReference>
<evidence type="ECO:0000313" key="9">
    <source>
        <dbReference type="Proteomes" id="UP000024942"/>
    </source>
</evidence>
<evidence type="ECO:0000256" key="5">
    <source>
        <dbReference type="HAMAP-Rule" id="MF_00014"/>
    </source>
</evidence>
<gene>
    <name evidence="5" type="primary">rimM</name>
    <name evidence="8" type="ORF">HOC_11198</name>
</gene>
<dbReference type="InterPro" id="IPR009000">
    <property type="entry name" value="Transl_B-barrel_sf"/>
</dbReference>